<evidence type="ECO:0000313" key="3">
    <source>
        <dbReference type="EMBL" id="MEX6687652.1"/>
    </source>
</evidence>
<dbReference type="Proteomes" id="UP001560573">
    <property type="component" value="Unassembled WGS sequence"/>
</dbReference>
<accession>A0ABV3ZCQ7</accession>
<protein>
    <submittedName>
        <fullName evidence="3">Lytic transglycosylase domain-containing protein</fullName>
    </submittedName>
</protein>
<evidence type="ECO:0000259" key="2">
    <source>
        <dbReference type="Pfam" id="PF01464"/>
    </source>
</evidence>
<dbReference type="PANTHER" id="PTHR37423">
    <property type="entry name" value="SOLUBLE LYTIC MUREIN TRANSGLYCOSYLASE-RELATED"/>
    <property type="match status" value="1"/>
</dbReference>
<gene>
    <name evidence="3" type="ORF">QTN47_09125</name>
</gene>
<feature type="domain" description="Transglycosylase SLT" evidence="2">
    <location>
        <begin position="69"/>
        <end position="174"/>
    </location>
</feature>
<dbReference type="Pfam" id="PF01464">
    <property type="entry name" value="SLT"/>
    <property type="match status" value="1"/>
</dbReference>
<evidence type="ECO:0000256" key="1">
    <source>
        <dbReference type="ARBA" id="ARBA00007734"/>
    </source>
</evidence>
<keyword evidence="4" id="KW-1185">Reference proteome</keyword>
<dbReference type="InterPro" id="IPR008258">
    <property type="entry name" value="Transglycosylase_SLT_dom_1"/>
</dbReference>
<dbReference type="PANTHER" id="PTHR37423:SF2">
    <property type="entry name" value="MEMBRANE-BOUND LYTIC MUREIN TRANSGLYCOSYLASE C"/>
    <property type="match status" value="1"/>
</dbReference>
<proteinExistence type="inferred from homology"/>
<reference evidence="3 4" key="1">
    <citation type="submission" date="2023-07" db="EMBL/GenBank/DDBJ databases">
        <authorList>
            <person name="Lian W.-H."/>
        </authorList>
    </citation>
    <scope>NUCLEOTIDE SEQUENCE [LARGE SCALE GENOMIC DNA]</scope>
    <source>
        <strain evidence="3 4">SYSU DXS3180</strain>
    </source>
</reference>
<dbReference type="EMBL" id="JAULBC010000002">
    <property type="protein sequence ID" value="MEX6687652.1"/>
    <property type="molecule type" value="Genomic_DNA"/>
</dbReference>
<dbReference type="CDD" id="cd16894">
    <property type="entry name" value="MltD-like"/>
    <property type="match status" value="1"/>
</dbReference>
<dbReference type="SUPFAM" id="SSF53955">
    <property type="entry name" value="Lysozyme-like"/>
    <property type="match status" value="1"/>
</dbReference>
<comment type="caution">
    <text evidence="3">The sequence shown here is derived from an EMBL/GenBank/DDBJ whole genome shotgun (WGS) entry which is preliminary data.</text>
</comment>
<dbReference type="Gene3D" id="1.10.530.10">
    <property type="match status" value="1"/>
</dbReference>
<organism evidence="3 4">
    <name type="scientific">Danxiaibacter flavus</name>
    <dbReference type="NCBI Taxonomy" id="3049108"/>
    <lineage>
        <taxon>Bacteria</taxon>
        <taxon>Pseudomonadati</taxon>
        <taxon>Bacteroidota</taxon>
        <taxon>Chitinophagia</taxon>
        <taxon>Chitinophagales</taxon>
        <taxon>Chitinophagaceae</taxon>
        <taxon>Danxiaibacter</taxon>
    </lineage>
</organism>
<sequence>MRYALIGLLLNCMSVTATYGRERHMVVSADSMYVDPYIERFISLYKADILRTKRTHKQLVAFIEDQLRISDMPLQLRNLAIIESALNNQTISWAGAAGCWQLMPEESRTHGLVVDSVNDERYDILKSTHVAILLLKELYTKYNDWLLVIAAYNCGAGRLDRAIKQTGEFDFWKIQDFLPQETRNHVKKFIAVGNVLDGSQLLSDRKESKNFVVRSVDSIWVSSTFQLKVIARFLQIQEDKLINLNKDFEQVRRDKSECLLLLPKDLIPDFILYKSGILRASIAESN</sequence>
<evidence type="ECO:0000313" key="4">
    <source>
        <dbReference type="Proteomes" id="UP001560573"/>
    </source>
</evidence>
<name>A0ABV3ZCQ7_9BACT</name>
<dbReference type="RefSeq" id="WP_369329057.1">
    <property type="nucleotide sequence ID" value="NZ_JAULBC010000002.1"/>
</dbReference>
<dbReference type="InterPro" id="IPR023346">
    <property type="entry name" value="Lysozyme-like_dom_sf"/>
</dbReference>
<comment type="similarity">
    <text evidence="1">Belongs to the transglycosylase Slt family.</text>
</comment>